<dbReference type="InterPro" id="IPR010016">
    <property type="entry name" value="PxpB"/>
</dbReference>
<keyword evidence="1" id="KW-0547">Nucleotide-binding</keyword>
<evidence type="ECO:0000259" key="4">
    <source>
        <dbReference type="SMART" id="SM00796"/>
    </source>
</evidence>
<dbReference type="PANTHER" id="PTHR34698">
    <property type="entry name" value="5-OXOPROLINASE SUBUNIT B"/>
    <property type="match status" value="1"/>
</dbReference>
<dbReference type="SMART" id="SM00796">
    <property type="entry name" value="AHS1"/>
    <property type="match status" value="1"/>
</dbReference>
<keyword evidence="6" id="KW-1185">Reference proteome</keyword>
<accession>A0ABY6Q3U1</accession>
<dbReference type="SUPFAM" id="SSF50891">
    <property type="entry name" value="Cyclophilin-like"/>
    <property type="match status" value="1"/>
</dbReference>
<gene>
    <name evidence="5" type="ORF">E0F26_00485</name>
</gene>
<protein>
    <submittedName>
        <fullName evidence="5">Allophanate hydrolase subunit 1</fullName>
    </submittedName>
</protein>
<evidence type="ECO:0000256" key="1">
    <source>
        <dbReference type="ARBA" id="ARBA00022741"/>
    </source>
</evidence>
<sequence length="254" mass="27893">MTRDMTNRIAANIRLLAFGERGLLVQFEETEKTPAIRAVSALNQQLLALKLRGLISTTPSYASLLVTFEPAAISGDRLSTIISELFQSPSSDFVNAGSEVDQACWQLPTLFVDERDEDACELQEELGLSWDRVVATFCNATYRVNAIGFLPGFTYLGGLSDALQCRRLEVPKSRIPASSVAIAGNQAGIYPMDSPGGWRVLGRLPFAIFEPTRPSPVLFSPHDQVTFISVSASYFNELLASAEHGELRLDDFKQ</sequence>
<evidence type="ECO:0000313" key="6">
    <source>
        <dbReference type="Proteomes" id="UP001317963"/>
    </source>
</evidence>
<dbReference type="Pfam" id="PF02682">
    <property type="entry name" value="CT_C_D"/>
    <property type="match status" value="1"/>
</dbReference>
<reference evidence="5 6" key="1">
    <citation type="submission" date="2019-02" db="EMBL/GenBank/DDBJ databases">
        <title>Halieaceae_genomes.</title>
        <authorList>
            <person name="Li S.-H."/>
        </authorList>
    </citation>
    <scope>NUCLEOTIDE SEQUENCE [LARGE SCALE GENOMIC DNA]</scope>
    <source>
        <strain evidence="5 6">JH123</strain>
    </source>
</reference>
<feature type="domain" description="Carboxyltransferase" evidence="4">
    <location>
        <begin position="13"/>
        <end position="219"/>
    </location>
</feature>
<dbReference type="Gene3D" id="3.30.1360.40">
    <property type="match status" value="1"/>
</dbReference>
<dbReference type="SUPFAM" id="SSF160467">
    <property type="entry name" value="PH0987 N-terminal domain-like"/>
    <property type="match status" value="1"/>
</dbReference>
<evidence type="ECO:0000256" key="3">
    <source>
        <dbReference type="ARBA" id="ARBA00022840"/>
    </source>
</evidence>
<dbReference type="InterPro" id="IPR003833">
    <property type="entry name" value="CT_C_D"/>
</dbReference>
<keyword evidence="3" id="KW-0067">ATP-binding</keyword>
<evidence type="ECO:0000313" key="5">
    <source>
        <dbReference type="EMBL" id="UZP73301.1"/>
    </source>
</evidence>
<dbReference type="Proteomes" id="UP001317963">
    <property type="component" value="Chromosome"/>
</dbReference>
<keyword evidence="2 5" id="KW-0378">Hydrolase</keyword>
<evidence type="ECO:0000256" key="2">
    <source>
        <dbReference type="ARBA" id="ARBA00022801"/>
    </source>
</evidence>
<dbReference type="GO" id="GO:0016787">
    <property type="term" value="F:hydrolase activity"/>
    <property type="evidence" value="ECO:0007669"/>
    <property type="project" value="UniProtKB-KW"/>
</dbReference>
<proteinExistence type="predicted"/>
<dbReference type="Gene3D" id="2.40.100.10">
    <property type="entry name" value="Cyclophilin-like"/>
    <property type="match status" value="1"/>
</dbReference>
<organism evidence="5 6">
    <name type="scientific">Candidatus Paraluminiphilus aquimaris</name>
    <dbReference type="NCBI Taxonomy" id="2518994"/>
    <lineage>
        <taxon>Bacteria</taxon>
        <taxon>Pseudomonadati</taxon>
        <taxon>Pseudomonadota</taxon>
        <taxon>Gammaproteobacteria</taxon>
        <taxon>Cellvibrionales</taxon>
        <taxon>Halieaceae</taxon>
        <taxon>Candidatus Paraluminiphilus</taxon>
    </lineage>
</organism>
<dbReference type="PANTHER" id="PTHR34698:SF2">
    <property type="entry name" value="5-OXOPROLINASE SUBUNIT B"/>
    <property type="match status" value="1"/>
</dbReference>
<dbReference type="InterPro" id="IPR029000">
    <property type="entry name" value="Cyclophilin-like_dom_sf"/>
</dbReference>
<name>A0ABY6Q3U1_9GAMM</name>
<dbReference type="EMBL" id="CP036501">
    <property type="protein sequence ID" value="UZP73301.1"/>
    <property type="molecule type" value="Genomic_DNA"/>
</dbReference>